<evidence type="ECO:0000313" key="3">
    <source>
        <dbReference type="Proteomes" id="UP000002066"/>
    </source>
</evidence>
<dbReference type="Pfam" id="PF04954">
    <property type="entry name" value="SIP"/>
    <property type="match status" value="1"/>
</dbReference>
<gene>
    <name evidence="2" type="ordered locus">Sfla_6120</name>
</gene>
<dbReference type="EMBL" id="CP002475">
    <property type="protein sequence ID" value="ADW07502.1"/>
    <property type="molecule type" value="Genomic_DNA"/>
</dbReference>
<dbReference type="InterPro" id="IPR017938">
    <property type="entry name" value="Riboflavin_synthase-like_b-brl"/>
</dbReference>
<evidence type="ECO:0000259" key="1">
    <source>
        <dbReference type="PROSITE" id="PS51384"/>
    </source>
</evidence>
<dbReference type="KEGG" id="sfa:Sfla_6120"/>
<dbReference type="Gene3D" id="3.40.50.80">
    <property type="entry name" value="Nucleotide-binding domain of ferredoxin-NADP reductase (FNR) module"/>
    <property type="match status" value="1"/>
</dbReference>
<dbReference type="AlphaFoldDB" id="A0A8D4BDY3"/>
<dbReference type="Pfam" id="PF08021">
    <property type="entry name" value="FAD_binding_9"/>
    <property type="match status" value="1"/>
</dbReference>
<dbReference type="SUPFAM" id="SSF63380">
    <property type="entry name" value="Riboflavin synthase domain-like"/>
    <property type="match status" value="1"/>
</dbReference>
<reference evidence="2 3" key="1">
    <citation type="submission" date="2011-01" db="EMBL/GenBank/DDBJ databases">
        <title>Complete sequence of chromosome of Streptomyces flavogriseus ATCC 33331.</title>
        <authorList>
            <consortium name="US DOE Joint Genome Institute"/>
            <person name="Lucas S."/>
            <person name="Copeland A."/>
            <person name="Lapidus A."/>
            <person name="Cheng J.-F."/>
            <person name="Goodwin L."/>
            <person name="Pitluck S."/>
            <person name="Davenport K."/>
            <person name="Detter J.C."/>
            <person name="Han C."/>
            <person name="Tapia R."/>
            <person name="Land M."/>
            <person name="Hauser L."/>
            <person name="Kyrpides N."/>
            <person name="Ivanova N."/>
            <person name="Ovchinnikova G."/>
            <person name="Pagani I."/>
            <person name="Brumm P."/>
            <person name="Mead D."/>
            <person name="Woyke T."/>
        </authorList>
    </citation>
    <scope>NUCLEOTIDE SEQUENCE [LARGE SCALE GENOMIC DNA]</scope>
    <source>
        <strain evidence="3">ATCC 33331 / IAF-45CD</strain>
    </source>
</reference>
<dbReference type="OrthoDB" id="3291337at2"/>
<dbReference type="GO" id="GO:0016491">
    <property type="term" value="F:oxidoreductase activity"/>
    <property type="evidence" value="ECO:0007669"/>
    <property type="project" value="InterPro"/>
</dbReference>
<evidence type="ECO:0000313" key="2">
    <source>
        <dbReference type="EMBL" id="ADW07502.1"/>
    </source>
</evidence>
<dbReference type="PANTHER" id="PTHR30157">
    <property type="entry name" value="FERRIC REDUCTASE, NADPH-DEPENDENT"/>
    <property type="match status" value="1"/>
</dbReference>
<dbReference type="InterPro" id="IPR039261">
    <property type="entry name" value="FNR_nucleotide-bd"/>
</dbReference>
<dbReference type="CDD" id="cd06193">
    <property type="entry name" value="siderophore_interacting"/>
    <property type="match status" value="1"/>
</dbReference>
<proteinExistence type="predicted"/>
<dbReference type="InterPro" id="IPR013113">
    <property type="entry name" value="SIP_FAD-bd"/>
</dbReference>
<dbReference type="InterPro" id="IPR017927">
    <property type="entry name" value="FAD-bd_FR_type"/>
</dbReference>
<feature type="domain" description="FAD-binding FR-type" evidence="1">
    <location>
        <begin position="13"/>
        <end position="141"/>
    </location>
</feature>
<dbReference type="Proteomes" id="UP000002066">
    <property type="component" value="Chromosome"/>
</dbReference>
<dbReference type="InterPro" id="IPR007037">
    <property type="entry name" value="SIP_rossman_dom"/>
</dbReference>
<organism evidence="2 3">
    <name type="scientific">Streptomyces pratensis (strain ATCC 33331 / IAF-45CD)</name>
    <dbReference type="NCBI Taxonomy" id="591167"/>
    <lineage>
        <taxon>Bacteria</taxon>
        <taxon>Bacillati</taxon>
        <taxon>Actinomycetota</taxon>
        <taxon>Actinomycetes</taxon>
        <taxon>Kitasatosporales</taxon>
        <taxon>Streptomycetaceae</taxon>
        <taxon>Streptomyces</taxon>
    </lineage>
</organism>
<protein>
    <submittedName>
        <fullName evidence="2">Siderophore-interacting protein</fullName>
    </submittedName>
</protein>
<accession>A0A8D4BDY3</accession>
<dbReference type="InterPro" id="IPR039374">
    <property type="entry name" value="SIP_fam"/>
</dbReference>
<dbReference type="PROSITE" id="PS51384">
    <property type="entry name" value="FAD_FR"/>
    <property type="match status" value="1"/>
</dbReference>
<sequence length="270" mass="29726">MSESLAVRPVPPQRPMYVTVTEVRRLAPRMVRITLTGDDVGDFDYVGPDHLVRLFLPVGDDLPLPTGSDWWAELQAMPADRRPVVRNYTVRRIDHARRRIDIDFALHGDSGPASAWAGTAAPGDRIGVLSDGARYRAGDADWQLLIGDETAMPAIASMLEGARTPVHAFLEVQDDQDVLNLAGEVNWLYRSNAHGARGSRAVEALRGLAFPPGTPYVWVAGESALATSVRRYLVNERGVDKERIYFCGYWREVPSAPRVAAGTEREPALA</sequence>
<dbReference type="Gene3D" id="2.40.30.10">
    <property type="entry name" value="Translation factors"/>
    <property type="match status" value="1"/>
</dbReference>
<dbReference type="PANTHER" id="PTHR30157:SF0">
    <property type="entry name" value="NADPH-DEPENDENT FERRIC-CHELATE REDUCTASE"/>
    <property type="match status" value="1"/>
</dbReference>
<name>A0A8D4BDY3_STRFA</name>